<dbReference type="CDD" id="cd01745">
    <property type="entry name" value="GATase1_2"/>
    <property type="match status" value="1"/>
</dbReference>
<keyword evidence="1" id="KW-0808">Transferase</keyword>
<dbReference type="PROSITE" id="PS51273">
    <property type="entry name" value="GATASE_TYPE_1"/>
    <property type="match status" value="1"/>
</dbReference>
<dbReference type="Pfam" id="PF07722">
    <property type="entry name" value="Peptidase_C26"/>
    <property type="match status" value="1"/>
</dbReference>
<dbReference type="EMBL" id="RBIL01000001">
    <property type="protein sequence ID" value="RKQ91021.1"/>
    <property type="molecule type" value="Genomic_DNA"/>
</dbReference>
<dbReference type="PANTHER" id="PTHR43235:SF1">
    <property type="entry name" value="GLUTAMINE AMIDOTRANSFERASE PB2B2.05-RELATED"/>
    <property type="match status" value="1"/>
</dbReference>
<dbReference type="GO" id="GO:0016740">
    <property type="term" value="F:transferase activity"/>
    <property type="evidence" value="ECO:0007669"/>
    <property type="project" value="UniProtKB-KW"/>
</dbReference>
<dbReference type="GO" id="GO:0033969">
    <property type="term" value="F:gamma-glutamyl-gamma-aminobutyrate hydrolase activity"/>
    <property type="evidence" value="ECO:0007669"/>
    <property type="project" value="TreeGrafter"/>
</dbReference>
<dbReference type="InterPro" id="IPR011697">
    <property type="entry name" value="Peptidase_C26"/>
</dbReference>
<evidence type="ECO:0000313" key="1">
    <source>
        <dbReference type="EMBL" id="RKQ91021.1"/>
    </source>
</evidence>
<sequence>MEEPGAALAPAPGRSARDLAPPRLHLRLTYVHAVQEAGGIAVVLPAHGFGDDAHHLLDRVDGLLISGGPDLDPATYGQERHPQLGPNVDRVADHYELRMHEAARERDLPVLAICRGLQAMNVARGGTLHQHILNHRQTPVAPHEPTHAVSVAAGSPLHRITSRRRLAVNSFHHQAIDELGHGLEVIATAPDGTIEAVHDPSARFHLAVQWHAEVLTHRPEHAAVMRSLIDAAARPGLALVA</sequence>
<dbReference type="GO" id="GO:0005829">
    <property type="term" value="C:cytosol"/>
    <property type="evidence" value="ECO:0007669"/>
    <property type="project" value="TreeGrafter"/>
</dbReference>
<name>A0A660LE35_9ACTN</name>
<keyword evidence="2" id="KW-1185">Reference proteome</keyword>
<proteinExistence type="predicted"/>
<dbReference type="InterPro" id="IPR044668">
    <property type="entry name" value="PuuD-like"/>
</dbReference>
<keyword evidence="1" id="KW-0315">Glutamine amidotransferase</keyword>
<dbReference type="GO" id="GO:0006598">
    <property type="term" value="P:polyamine catabolic process"/>
    <property type="evidence" value="ECO:0007669"/>
    <property type="project" value="TreeGrafter"/>
</dbReference>
<reference evidence="1 2" key="1">
    <citation type="submission" date="2018-10" db="EMBL/GenBank/DDBJ databases">
        <title>Genomic Encyclopedia of Archaeal and Bacterial Type Strains, Phase II (KMG-II): from individual species to whole genera.</title>
        <authorList>
            <person name="Goeker M."/>
        </authorList>
    </citation>
    <scope>NUCLEOTIDE SEQUENCE [LARGE SCALE GENOMIC DNA]</scope>
    <source>
        <strain evidence="1 2">DSM 14954</strain>
    </source>
</reference>
<dbReference type="PANTHER" id="PTHR43235">
    <property type="entry name" value="GLUTAMINE AMIDOTRANSFERASE PB2B2.05-RELATED"/>
    <property type="match status" value="1"/>
</dbReference>
<organism evidence="1 2">
    <name type="scientific">Solirubrobacter pauli</name>
    <dbReference type="NCBI Taxonomy" id="166793"/>
    <lineage>
        <taxon>Bacteria</taxon>
        <taxon>Bacillati</taxon>
        <taxon>Actinomycetota</taxon>
        <taxon>Thermoleophilia</taxon>
        <taxon>Solirubrobacterales</taxon>
        <taxon>Solirubrobacteraceae</taxon>
        <taxon>Solirubrobacter</taxon>
    </lineage>
</organism>
<dbReference type="AlphaFoldDB" id="A0A660LE35"/>
<dbReference type="RefSeq" id="WP_170178834.1">
    <property type="nucleotide sequence ID" value="NZ_RBIL01000001.1"/>
</dbReference>
<evidence type="ECO:0000313" key="2">
    <source>
        <dbReference type="Proteomes" id="UP000278962"/>
    </source>
</evidence>
<dbReference type="Gene3D" id="3.40.50.880">
    <property type="match status" value="1"/>
</dbReference>
<dbReference type="SUPFAM" id="SSF52317">
    <property type="entry name" value="Class I glutamine amidotransferase-like"/>
    <property type="match status" value="1"/>
</dbReference>
<dbReference type="Proteomes" id="UP000278962">
    <property type="component" value="Unassembled WGS sequence"/>
</dbReference>
<protein>
    <submittedName>
        <fullName evidence="1">Putative glutamine amidotransferase</fullName>
    </submittedName>
</protein>
<comment type="caution">
    <text evidence="1">The sequence shown here is derived from an EMBL/GenBank/DDBJ whole genome shotgun (WGS) entry which is preliminary data.</text>
</comment>
<dbReference type="InterPro" id="IPR029062">
    <property type="entry name" value="Class_I_gatase-like"/>
</dbReference>
<accession>A0A660LE35</accession>
<gene>
    <name evidence="1" type="ORF">C8N24_0837</name>
</gene>